<accession>A0A4R3YPV2</accession>
<dbReference type="GO" id="GO:0016787">
    <property type="term" value="F:hydrolase activity"/>
    <property type="evidence" value="ECO:0007669"/>
    <property type="project" value="UniProtKB-KW"/>
</dbReference>
<dbReference type="EMBL" id="SMCQ01000025">
    <property type="protein sequence ID" value="TCV92943.1"/>
    <property type="molecule type" value="Genomic_DNA"/>
</dbReference>
<dbReference type="RefSeq" id="WP_066443447.1">
    <property type="nucleotide sequence ID" value="NZ_JANKBF010000001.1"/>
</dbReference>
<dbReference type="PANTHER" id="PTHR43798">
    <property type="entry name" value="MONOACYLGLYCEROL LIPASE"/>
    <property type="match status" value="1"/>
</dbReference>
<keyword evidence="1" id="KW-0378">Hydrolase</keyword>
<evidence type="ECO:0000313" key="3">
    <source>
        <dbReference type="EMBL" id="TCV92943.1"/>
    </source>
</evidence>
<dbReference type="InterPro" id="IPR029058">
    <property type="entry name" value="AB_hydrolase_fold"/>
</dbReference>
<name>A0A4R3YPV2_9FIRM</name>
<evidence type="ECO:0000313" key="4">
    <source>
        <dbReference type="Proteomes" id="UP000295515"/>
    </source>
</evidence>
<dbReference type="InterPro" id="IPR000073">
    <property type="entry name" value="AB_hydrolase_1"/>
</dbReference>
<dbReference type="GeneID" id="98916441"/>
<keyword evidence="4" id="KW-1185">Reference proteome</keyword>
<protein>
    <submittedName>
        <fullName evidence="3">Pimeloyl-ACP methyl ester carboxylesterase</fullName>
    </submittedName>
</protein>
<dbReference type="InterPro" id="IPR050266">
    <property type="entry name" value="AB_hydrolase_sf"/>
</dbReference>
<organism evidence="3 4">
    <name type="scientific">Longibaculum muris</name>
    <dbReference type="NCBI Taxonomy" id="1796628"/>
    <lineage>
        <taxon>Bacteria</taxon>
        <taxon>Bacillati</taxon>
        <taxon>Bacillota</taxon>
        <taxon>Erysipelotrichia</taxon>
        <taxon>Erysipelotrichales</taxon>
        <taxon>Coprobacillaceae</taxon>
        <taxon>Longibaculum</taxon>
    </lineage>
</organism>
<dbReference type="SUPFAM" id="SSF53474">
    <property type="entry name" value="alpha/beta-Hydrolases"/>
    <property type="match status" value="1"/>
</dbReference>
<dbReference type="Proteomes" id="UP000295515">
    <property type="component" value="Unassembled WGS sequence"/>
</dbReference>
<dbReference type="Pfam" id="PF00561">
    <property type="entry name" value="Abhydrolase_1"/>
    <property type="match status" value="1"/>
</dbReference>
<comment type="caution">
    <text evidence="3">The sequence shown here is derived from an EMBL/GenBank/DDBJ whole genome shotgun (WGS) entry which is preliminary data.</text>
</comment>
<dbReference type="AlphaFoldDB" id="A0A4R3YPV2"/>
<dbReference type="GO" id="GO:0016020">
    <property type="term" value="C:membrane"/>
    <property type="evidence" value="ECO:0007669"/>
    <property type="project" value="TreeGrafter"/>
</dbReference>
<gene>
    <name evidence="3" type="ORF">EDD60_12531</name>
</gene>
<sequence>MSYFHYQDKKIYYREVGQGKPLIMLHGDAVSSVMFEMLLPLYQEQFHVILIDFLGNGKSDRVDSLPSNLWITQADQVIALIEHLKLKKVNVLGTSGGAWAAINTALKRPELVNKVIADSFDGRSLDDSFVEELLKERTFAKQDVDGREFYEWCQGDDWEVVVDLNTQALVECATKKEALFIKPLETLKVPILFIGSQQDDMCRKDMYLEYKEMSKLVEDGTIYMFDSGAHPAIVSNAEQFSSIVLKFI</sequence>
<evidence type="ECO:0000259" key="2">
    <source>
        <dbReference type="Pfam" id="PF00561"/>
    </source>
</evidence>
<feature type="domain" description="AB hydrolase-1" evidence="2">
    <location>
        <begin position="20"/>
        <end position="150"/>
    </location>
</feature>
<proteinExistence type="predicted"/>
<evidence type="ECO:0000256" key="1">
    <source>
        <dbReference type="ARBA" id="ARBA00022801"/>
    </source>
</evidence>
<dbReference type="PANTHER" id="PTHR43798:SF31">
    <property type="entry name" value="AB HYDROLASE SUPERFAMILY PROTEIN YCLE"/>
    <property type="match status" value="1"/>
</dbReference>
<dbReference type="Gene3D" id="3.40.50.1820">
    <property type="entry name" value="alpha/beta hydrolase"/>
    <property type="match status" value="1"/>
</dbReference>
<reference evidence="3 4" key="1">
    <citation type="submission" date="2019-03" db="EMBL/GenBank/DDBJ databases">
        <title>Genomic Encyclopedia of Type Strains, Phase IV (KMG-IV): sequencing the most valuable type-strain genomes for metagenomic binning, comparative biology and taxonomic classification.</title>
        <authorList>
            <person name="Goeker M."/>
        </authorList>
    </citation>
    <scope>NUCLEOTIDE SEQUENCE [LARGE SCALE GENOMIC DNA]</scope>
    <source>
        <strain evidence="3 4">DSM 29487</strain>
    </source>
</reference>